<organism evidence="8 9">
    <name type="scientific">Eeniella nana</name>
    <name type="common">Yeast</name>
    <name type="synonym">Brettanomyces nanus</name>
    <dbReference type="NCBI Taxonomy" id="13502"/>
    <lineage>
        <taxon>Eukaryota</taxon>
        <taxon>Fungi</taxon>
        <taxon>Dikarya</taxon>
        <taxon>Ascomycota</taxon>
        <taxon>Saccharomycotina</taxon>
        <taxon>Pichiomycetes</taxon>
        <taxon>Pichiales</taxon>
        <taxon>Pichiaceae</taxon>
        <taxon>Brettanomyces</taxon>
    </lineage>
</organism>
<dbReference type="EMBL" id="CP064812">
    <property type="protein sequence ID" value="QPG73909.1"/>
    <property type="molecule type" value="Genomic_DNA"/>
</dbReference>
<evidence type="ECO:0000256" key="7">
    <source>
        <dbReference type="ARBA" id="ARBA00023306"/>
    </source>
</evidence>
<dbReference type="GO" id="GO:0007059">
    <property type="term" value="P:chromosome segregation"/>
    <property type="evidence" value="ECO:0007669"/>
    <property type="project" value="UniProtKB-KW"/>
</dbReference>
<dbReference type="GO" id="GO:0051301">
    <property type="term" value="P:cell division"/>
    <property type="evidence" value="ECO:0007669"/>
    <property type="project" value="UniProtKB-KW"/>
</dbReference>
<evidence type="ECO:0000256" key="2">
    <source>
        <dbReference type="ARBA" id="ARBA00008585"/>
    </source>
</evidence>
<evidence type="ECO:0000256" key="6">
    <source>
        <dbReference type="ARBA" id="ARBA00023242"/>
    </source>
</evidence>
<keyword evidence="5" id="KW-0159">Chromosome partition</keyword>
<keyword evidence="6" id="KW-0539">Nucleus</keyword>
<keyword evidence="3" id="KW-0132">Cell division</keyword>
<evidence type="ECO:0000256" key="5">
    <source>
        <dbReference type="ARBA" id="ARBA00022829"/>
    </source>
</evidence>
<dbReference type="GO" id="GO:0007064">
    <property type="term" value="P:mitotic sister chromatid cohesion"/>
    <property type="evidence" value="ECO:0007669"/>
    <property type="project" value="InterPro"/>
</dbReference>
<proteinExistence type="inferred from homology"/>
<evidence type="ECO:0000256" key="3">
    <source>
        <dbReference type="ARBA" id="ARBA00022618"/>
    </source>
</evidence>
<comment type="subcellular location">
    <subcellularLocation>
        <location evidence="1">Nucleus</location>
    </subcellularLocation>
</comment>
<keyword evidence="4" id="KW-0498">Mitosis</keyword>
<dbReference type="AlphaFoldDB" id="A0A875S246"/>
<evidence type="ECO:0000256" key="1">
    <source>
        <dbReference type="ARBA" id="ARBA00004123"/>
    </source>
</evidence>
<dbReference type="Pfam" id="PF10345">
    <property type="entry name" value="Cohesin_load"/>
    <property type="match status" value="1"/>
</dbReference>
<accession>A0A875S246</accession>
<dbReference type="KEGG" id="bnn:FOA43_001224"/>
<name>A0A875S246_EENNA</name>
<keyword evidence="9" id="KW-1185">Reference proteome</keyword>
<dbReference type="OrthoDB" id="5565328at2759"/>
<evidence type="ECO:0000313" key="8">
    <source>
        <dbReference type="EMBL" id="QPG73909.1"/>
    </source>
</evidence>
<sequence>MPSLPARLVNAGNAFLSEAHRIGPFSLQSEGSLNEYSRLIRASLNCFFVILDRYSKTLSPAAEAQICYRVSQILFKETASVELASEYCLRGLRLCARTESLYPLEVRLQLLNFQTQYYSSGPGARKSALLYLNTLISLVAPSSPNLSVFLNFTKYRYFGMTFSNDQCLDMLKQMADKLESQLDSGNFALYHLIRVCEIQRMLSLSRPRENVKSVFNSLVYQEEIHKESIAKLPVQLRAITLLLDLLISVQEDDFDESKLKISRIDSFIKQCRKEGSQWGLKCKFEIDLIFKSPFQRGEASLPLELNWLSFREFTSLAYFYCGISYLVKSWDGKHRTEKLFAHCHKALDAERKEFQWTVSANDLESKQLRMCFLSLLMNSYEMLASLGTMDCSGINKDQISLFSTRPVLAQFVDDYDNCRFSSQELVIYHPLISLLFYIWAVYYQKNGNFQLAKYYYLKIRKLYSPVPNELSMEQFFNDPVFTSFLQSSLGLEGTLFEAKGVHAQLYLLSSINILSLNLYDIYRLKMKKVEEKDLFYVEYMNNLMECMKLKDLLISELSNIFPSAESDKLLKVTILCFQYAAEPTNGSIRDDFKKIPEELLNAACFTAPLMSSMIYFIQGKCYTNEKTKPELENLNAKIQLFTSSFRQALKLTPEGSGVNIIGYLASKEIYSIMHAYRNYFDQTQVDIVKQNMSRMKNLIN</sequence>
<evidence type="ECO:0000313" key="9">
    <source>
        <dbReference type="Proteomes" id="UP000662931"/>
    </source>
</evidence>
<keyword evidence="7" id="KW-0131">Cell cycle</keyword>
<comment type="similarity">
    <text evidence="2">Belongs to the SCC4/mau-2 family.</text>
</comment>
<dbReference type="GO" id="GO:0005634">
    <property type="term" value="C:nucleus"/>
    <property type="evidence" value="ECO:0007669"/>
    <property type="project" value="UniProtKB-SubCell"/>
</dbReference>
<reference evidence="8" key="1">
    <citation type="submission" date="2020-10" db="EMBL/GenBank/DDBJ databases">
        <authorList>
            <person name="Roach M.J.R."/>
        </authorList>
    </citation>
    <scope>NUCLEOTIDE SEQUENCE</scope>
    <source>
        <strain evidence="8">CBS 1945</strain>
    </source>
</reference>
<gene>
    <name evidence="8" type="ORF">FOA43_001224</name>
</gene>
<evidence type="ECO:0000256" key="4">
    <source>
        <dbReference type="ARBA" id="ARBA00022776"/>
    </source>
</evidence>
<protein>
    <submittedName>
        <fullName evidence="8">Uncharacterized protein</fullName>
    </submittedName>
</protein>
<dbReference type="GeneID" id="62194625"/>
<dbReference type="RefSeq" id="XP_038777474.1">
    <property type="nucleotide sequence ID" value="XM_038921546.1"/>
</dbReference>
<dbReference type="InterPro" id="IPR019440">
    <property type="entry name" value="MAU2"/>
</dbReference>
<dbReference type="Proteomes" id="UP000662931">
    <property type="component" value="Chromosome 1"/>
</dbReference>